<proteinExistence type="predicted"/>
<dbReference type="AlphaFoldDB" id="A0AA86N2H1"/>
<evidence type="ECO:0000256" key="4">
    <source>
        <dbReference type="ARBA" id="ARBA00023136"/>
    </source>
</evidence>
<dbReference type="Gene3D" id="3.40.50.300">
    <property type="entry name" value="P-loop containing nucleotide triphosphate hydrolases"/>
    <property type="match status" value="1"/>
</dbReference>
<dbReference type="InterPro" id="IPR011527">
    <property type="entry name" value="ABC1_TM_dom"/>
</dbReference>
<keyword evidence="3 5" id="KW-1133">Transmembrane helix</keyword>
<feature type="domain" description="ABC transmembrane type-1" evidence="6">
    <location>
        <begin position="37"/>
        <end position="305"/>
    </location>
</feature>
<name>A0AA86N2H1_9BACT</name>
<dbReference type="InterPro" id="IPR036640">
    <property type="entry name" value="ABC1_TM_sf"/>
</dbReference>
<feature type="transmembrane region" description="Helical" evidence="5">
    <location>
        <begin position="255"/>
        <end position="276"/>
    </location>
</feature>
<feature type="transmembrane region" description="Helical" evidence="5">
    <location>
        <begin position="145"/>
        <end position="165"/>
    </location>
</feature>
<dbReference type="SUPFAM" id="SSF90123">
    <property type="entry name" value="ABC transporter transmembrane region"/>
    <property type="match status" value="1"/>
</dbReference>
<evidence type="ECO:0000256" key="1">
    <source>
        <dbReference type="ARBA" id="ARBA00004651"/>
    </source>
</evidence>
<evidence type="ECO:0000256" key="5">
    <source>
        <dbReference type="SAM" id="Phobius"/>
    </source>
</evidence>
<organism evidence="7 8">
    <name type="scientific">Nitrospira tepida</name>
    <dbReference type="NCBI Taxonomy" id="2973512"/>
    <lineage>
        <taxon>Bacteria</taxon>
        <taxon>Pseudomonadati</taxon>
        <taxon>Nitrospirota</taxon>
        <taxon>Nitrospiria</taxon>
        <taxon>Nitrospirales</taxon>
        <taxon>Nitrospiraceae</taxon>
        <taxon>Nitrospira</taxon>
    </lineage>
</organism>
<dbReference type="GO" id="GO:0005524">
    <property type="term" value="F:ATP binding"/>
    <property type="evidence" value="ECO:0007669"/>
    <property type="project" value="InterPro"/>
</dbReference>
<keyword evidence="4 5" id="KW-0472">Membrane</keyword>
<dbReference type="EMBL" id="OX365700">
    <property type="protein sequence ID" value="CAI4033479.1"/>
    <property type="molecule type" value="Genomic_DNA"/>
</dbReference>
<protein>
    <recommendedName>
        <fullName evidence="6">ABC transmembrane type-1 domain-containing protein</fullName>
    </recommendedName>
</protein>
<dbReference type="GO" id="GO:0015421">
    <property type="term" value="F:ABC-type oligopeptide transporter activity"/>
    <property type="evidence" value="ECO:0007669"/>
    <property type="project" value="TreeGrafter"/>
</dbReference>
<accession>A0AA86N2H1</accession>
<evidence type="ECO:0000256" key="3">
    <source>
        <dbReference type="ARBA" id="ARBA00022989"/>
    </source>
</evidence>
<dbReference type="Gene3D" id="1.20.1560.10">
    <property type="entry name" value="ABC transporter type 1, transmembrane domain"/>
    <property type="match status" value="1"/>
</dbReference>
<dbReference type="PROSITE" id="PS50929">
    <property type="entry name" value="ABC_TM1F"/>
    <property type="match status" value="1"/>
</dbReference>
<sequence length="559" mass="62536">MNSAQDHNQQPHPSLAIRDIMSRFGVLLRAERRVLGLIFSYALAIGLFSLIVPLTVQELVNTFAFAIQPITIVTLSIIILASLLFVGAFKAFQVYAEEILQRRLFARVALGMTQHFPDVRIAGFKPRYANYFTEAVFMQRALSGLLIDFIDVVIGGIVGMTLLVFYHPYFLGFNIVLFGGGALVFVLLSQGGLKATLEVSHWKYSTMHWLQEIAYNLLHFKATTSKPYLLRRTDELVDRYTEARRTRFAVLMRQYLGSVVWQALGHGGIIATAGWLLSIGQLTLGQLVAAQVIVGRLLFSFESLVKKMGHVFYFFTALTELDFVFSLPKDEHRAVLSVPLPDPAIHGIRLTCRDVGVAGPEGDAFFEHFDLEITPGEKVGILTASNQAKTTLARVLAGLESPASGVIRYNGVDLRHLDMDSINTCRGFVLDSKLTLFEGTVEDNISMGRPSIAYSDLRWALRFTELEEEIDALPQGIKTHVRAEGAVFSPARIQKMLVARAIVTRPQILIFDGLLHNMHPVQRETLLRRLCSKEEPWSVVFISNDPTLTPYIDRRVEIG</sequence>
<gene>
    <name evidence="7" type="ORF">DNFV4_03915</name>
</gene>
<dbReference type="InterPro" id="IPR003439">
    <property type="entry name" value="ABC_transporter-like_ATP-bd"/>
</dbReference>
<keyword evidence="2 5" id="KW-0812">Transmembrane</keyword>
<evidence type="ECO:0000259" key="6">
    <source>
        <dbReference type="PROSITE" id="PS50929"/>
    </source>
</evidence>
<dbReference type="GO" id="GO:0016887">
    <property type="term" value="F:ATP hydrolysis activity"/>
    <property type="evidence" value="ECO:0007669"/>
    <property type="project" value="InterPro"/>
</dbReference>
<dbReference type="PANTHER" id="PTHR43394:SF4">
    <property type="entry name" value="TOXIN SECRETION ABC TRANSPORTER ATP-BINDING PROTEIN"/>
    <property type="match status" value="1"/>
</dbReference>
<dbReference type="RefSeq" id="WP_289270720.1">
    <property type="nucleotide sequence ID" value="NZ_OX365700.1"/>
</dbReference>
<feature type="transmembrane region" description="Helical" evidence="5">
    <location>
        <begin position="34"/>
        <end position="56"/>
    </location>
</feature>
<evidence type="ECO:0000313" key="8">
    <source>
        <dbReference type="Proteomes" id="UP001179121"/>
    </source>
</evidence>
<feature type="transmembrane region" description="Helical" evidence="5">
    <location>
        <begin position="62"/>
        <end position="86"/>
    </location>
</feature>
<dbReference type="SUPFAM" id="SSF52540">
    <property type="entry name" value="P-loop containing nucleoside triphosphate hydrolases"/>
    <property type="match status" value="1"/>
</dbReference>
<reference evidence="7" key="1">
    <citation type="submission" date="2022-10" db="EMBL/GenBank/DDBJ databases">
        <authorList>
            <person name="Koch H."/>
        </authorList>
    </citation>
    <scope>NUCLEOTIDE SEQUENCE</scope>
    <source>
        <strain evidence="7">DNF</strain>
    </source>
</reference>
<dbReference type="PANTHER" id="PTHR43394">
    <property type="entry name" value="ATP-DEPENDENT PERMEASE MDL1, MITOCHONDRIAL"/>
    <property type="match status" value="1"/>
</dbReference>
<dbReference type="GO" id="GO:0005886">
    <property type="term" value="C:plasma membrane"/>
    <property type="evidence" value="ECO:0007669"/>
    <property type="project" value="UniProtKB-SubCell"/>
</dbReference>
<dbReference type="InterPro" id="IPR027417">
    <property type="entry name" value="P-loop_NTPase"/>
</dbReference>
<dbReference type="KEGG" id="nti:DNFV4_03915"/>
<dbReference type="Proteomes" id="UP001179121">
    <property type="component" value="Chromosome"/>
</dbReference>
<feature type="transmembrane region" description="Helical" evidence="5">
    <location>
        <begin position="171"/>
        <end position="188"/>
    </location>
</feature>
<evidence type="ECO:0000256" key="2">
    <source>
        <dbReference type="ARBA" id="ARBA00022692"/>
    </source>
</evidence>
<comment type="subcellular location">
    <subcellularLocation>
        <location evidence="1">Cell membrane</location>
        <topology evidence="1">Multi-pass membrane protein</topology>
    </subcellularLocation>
</comment>
<keyword evidence="8" id="KW-1185">Reference proteome</keyword>
<dbReference type="Pfam" id="PF00005">
    <property type="entry name" value="ABC_tran"/>
    <property type="match status" value="1"/>
</dbReference>
<evidence type="ECO:0000313" key="7">
    <source>
        <dbReference type="EMBL" id="CAI4033479.1"/>
    </source>
</evidence>
<dbReference type="InterPro" id="IPR039421">
    <property type="entry name" value="Type_1_exporter"/>
</dbReference>